<dbReference type="AlphaFoldDB" id="A0A1L8D3C3"/>
<dbReference type="EMBL" id="BDJL01000055">
    <property type="protein sequence ID" value="GAV25696.1"/>
    <property type="molecule type" value="Genomic_DNA"/>
</dbReference>
<dbReference type="Pfam" id="PF00549">
    <property type="entry name" value="Ligase_CoA"/>
    <property type="match status" value="1"/>
</dbReference>
<dbReference type="InterPro" id="IPR005811">
    <property type="entry name" value="SUCC_ACL_C"/>
</dbReference>
<feature type="domain" description="ATP-citrate synthase/succinyl-CoA ligase C-terminal" evidence="1">
    <location>
        <begin position="347"/>
        <end position="508"/>
    </location>
</feature>
<keyword evidence="4" id="KW-1185">Reference proteome</keyword>
<dbReference type="STRING" id="661089.ciss_16290"/>
<evidence type="ECO:0008006" key="5">
    <source>
        <dbReference type="Google" id="ProtNLM"/>
    </source>
</evidence>
<evidence type="ECO:0000259" key="1">
    <source>
        <dbReference type="Pfam" id="PF00549"/>
    </source>
</evidence>
<dbReference type="RefSeq" id="WP_075865868.1">
    <property type="nucleotide sequence ID" value="NZ_BDJL01000055.1"/>
</dbReference>
<feature type="domain" description="CoA-binding" evidence="2">
    <location>
        <begin position="188"/>
        <end position="282"/>
    </location>
</feature>
<dbReference type="InterPro" id="IPR003781">
    <property type="entry name" value="CoA-bd"/>
</dbReference>
<comment type="caution">
    <text evidence="3">The sequence shown here is derived from an EMBL/GenBank/DDBJ whole genome shotgun (WGS) entry which is preliminary data.</text>
</comment>
<sequence>MKKIIIKPNLYYDSVTLMRVSQALSEVPGVVNAMVGMGTDLNKDSLKNLGLFDEQVEKASANDLIIGLEVSTEEALNQALTVLEQQLTKKREEKGGSEKVYTGIEQVVNEDPEANIVLISVAGMYAAREAKKALLNGLHVFLFSDNVSVEEEIMLKDLALEKGLLMMGPDCGTAYINGTALGFANKVKKGPIGIVGASGTGTQQVMVLIDRFGSGVSQVIGTGGRDLSREVGGRMMSFGIKMLAEDPETKVIVTVSKPPAPEVAEKILSLLKSISKPAVVCFLGSDQTGFQGNDVVVVNNLEDTATMAVKLVNSKFSGTNGDQEVLAKIVNELKGKLNPHQKYLRALYGGGSLADETMQELLKDGFEVFSNIPLKPELALPSPLESRGHTVIDLGDDFFTRGKPHPMIEPALRVPRIIKESLDPETAVVLMDVILGYGCHKDPAGVTAQAVYDAKEKLAKEGREVIFIGVLVGTEGDPQNYQEQERKLKDAGVLVVNSNYQAVKLVKSILG</sequence>
<dbReference type="Pfam" id="PF02629">
    <property type="entry name" value="CoA_binding"/>
    <property type="match status" value="1"/>
</dbReference>
<dbReference type="GO" id="GO:0004775">
    <property type="term" value="F:succinate-CoA ligase (ADP-forming) activity"/>
    <property type="evidence" value="ECO:0007669"/>
    <property type="project" value="TreeGrafter"/>
</dbReference>
<dbReference type="NCBIfam" id="NF004760">
    <property type="entry name" value="PRK06091.1"/>
    <property type="match status" value="1"/>
</dbReference>
<dbReference type="GO" id="GO:0005829">
    <property type="term" value="C:cytosol"/>
    <property type="evidence" value="ECO:0007669"/>
    <property type="project" value="TreeGrafter"/>
</dbReference>
<organism evidence="3 4">
    <name type="scientific">Carboxydothermus islandicus</name>
    <dbReference type="NCBI Taxonomy" id="661089"/>
    <lineage>
        <taxon>Bacteria</taxon>
        <taxon>Bacillati</taxon>
        <taxon>Bacillota</taxon>
        <taxon>Clostridia</taxon>
        <taxon>Thermoanaerobacterales</taxon>
        <taxon>Thermoanaerobacteraceae</taxon>
        <taxon>Carboxydothermus</taxon>
    </lineage>
</organism>
<accession>A0A1L8D3C3</accession>
<dbReference type="PANTHER" id="PTHR11117">
    <property type="entry name" value="SUCCINYL-COA LIGASE SUBUNIT ALPHA"/>
    <property type="match status" value="1"/>
</dbReference>
<name>A0A1L8D3C3_9THEO</name>
<dbReference type="GO" id="GO:0004776">
    <property type="term" value="F:succinate-CoA ligase (GDP-forming) activity"/>
    <property type="evidence" value="ECO:0007669"/>
    <property type="project" value="TreeGrafter"/>
</dbReference>
<evidence type="ECO:0000313" key="4">
    <source>
        <dbReference type="Proteomes" id="UP000187338"/>
    </source>
</evidence>
<protein>
    <recommendedName>
        <fullName evidence="5">FdrA family protein</fullName>
    </recommendedName>
</protein>
<dbReference type="GO" id="GO:0006099">
    <property type="term" value="P:tricarboxylic acid cycle"/>
    <property type="evidence" value="ECO:0007669"/>
    <property type="project" value="TreeGrafter"/>
</dbReference>
<dbReference type="OrthoDB" id="6193532at2"/>
<dbReference type="PANTHER" id="PTHR11117:SF24">
    <property type="entry name" value="PROTEIN FDRA"/>
    <property type="match status" value="1"/>
</dbReference>
<dbReference type="SUPFAM" id="SSF52210">
    <property type="entry name" value="Succinyl-CoA synthetase domains"/>
    <property type="match status" value="2"/>
</dbReference>
<evidence type="ECO:0000259" key="2">
    <source>
        <dbReference type="Pfam" id="PF02629"/>
    </source>
</evidence>
<gene>
    <name evidence="3" type="ORF">ciss_16290</name>
</gene>
<reference evidence="4" key="1">
    <citation type="submission" date="2016-12" db="EMBL/GenBank/DDBJ databases">
        <title>Draft Genome Sequences od Carboxydothermus pertinax and islandicus, Hydrogenogenic Carboxydotrophic Bacteria.</title>
        <authorList>
            <person name="Fukuyama Y."/>
            <person name="Ohmae K."/>
            <person name="Yoneda Y."/>
            <person name="Yoshida T."/>
            <person name="Sako Y."/>
        </authorList>
    </citation>
    <scope>NUCLEOTIDE SEQUENCE [LARGE SCALE GENOMIC DNA]</scope>
    <source>
        <strain evidence="4">SET</strain>
    </source>
</reference>
<dbReference type="GO" id="GO:0009361">
    <property type="term" value="C:succinate-CoA ligase complex (ADP-forming)"/>
    <property type="evidence" value="ECO:0007669"/>
    <property type="project" value="TreeGrafter"/>
</dbReference>
<evidence type="ECO:0000313" key="3">
    <source>
        <dbReference type="EMBL" id="GAV25696.1"/>
    </source>
</evidence>
<proteinExistence type="predicted"/>
<dbReference type="Gene3D" id="3.40.50.261">
    <property type="entry name" value="Succinyl-CoA synthetase domains"/>
    <property type="match status" value="2"/>
</dbReference>
<dbReference type="InterPro" id="IPR016102">
    <property type="entry name" value="Succinyl-CoA_synth-like"/>
</dbReference>
<dbReference type="Proteomes" id="UP000187338">
    <property type="component" value="Unassembled WGS sequence"/>
</dbReference>
<dbReference type="Gene3D" id="3.40.50.720">
    <property type="entry name" value="NAD(P)-binding Rossmann-like Domain"/>
    <property type="match status" value="1"/>
</dbReference>